<sequence length="99" mass="11015">MEPKMHLWVCVRAVPVYVFSGPHCCLTVSSLEPARSCLHWGRGPGPWWGPLGHEQNWQKKNRHRLDAGQLTDRFHCGLASSTAGWCGCDQKPLLGPPQG</sequence>
<protein>
    <recommendedName>
        <fullName evidence="3">Secreted protein</fullName>
    </recommendedName>
</protein>
<gene>
    <name evidence="1" type="ORF">MRATA1EN1_LOCUS18116</name>
</gene>
<reference evidence="1" key="1">
    <citation type="submission" date="2023-04" db="EMBL/GenBank/DDBJ databases">
        <authorList>
            <consortium name="ELIXIR-Norway"/>
        </authorList>
    </citation>
    <scope>NUCLEOTIDE SEQUENCE [LARGE SCALE GENOMIC DNA]</scope>
</reference>
<dbReference type="EMBL" id="OX459965">
    <property type="protein sequence ID" value="CAI9169154.1"/>
    <property type="molecule type" value="Genomic_DNA"/>
</dbReference>
<evidence type="ECO:0000313" key="1">
    <source>
        <dbReference type="EMBL" id="CAI9169154.1"/>
    </source>
</evidence>
<organism evidence="1 2">
    <name type="scientific">Rangifer tarandus platyrhynchus</name>
    <name type="common">Svalbard reindeer</name>
    <dbReference type="NCBI Taxonomy" id="3082113"/>
    <lineage>
        <taxon>Eukaryota</taxon>
        <taxon>Metazoa</taxon>
        <taxon>Chordata</taxon>
        <taxon>Craniata</taxon>
        <taxon>Vertebrata</taxon>
        <taxon>Euteleostomi</taxon>
        <taxon>Mammalia</taxon>
        <taxon>Eutheria</taxon>
        <taxon>Laurasiatheria</taxon>
        <taxon>Artiodactyla</taxon>
        <taxon>Ruminantia</taxon>
        <taxon>Pecora</taxon>
        <taxon>Cervidae</taxon>
        <taxon>Odocoileinae</taxon>
        <taxon>Rangifer</taxon>
    </lineage>
</organism>
<dbReference type="Proteomes" id="UP001176941">
    <property type="component" value="Chromosome 29"/>
</dbReference>
<keyword evidence="2" id="KW-1185">Reference proteome</keyword>
<accession>A0ABN8ZB71</accession>
<name>A0ABN8ZB71_RANTA</name>
<evidence type="ECO:0000313" key="2">
    <source>
        <dbReference type="Proteomes" id="UP001176941"/>
    </source>
</evidence>
<proteinExistence type="predicted"/>
<evidence type="ECO:0008006" key="3">
    <source>
        <dbReference type="Google" id="ProtNLM"/>
    </source>
</evidence>